<evidence type="ECO:0008006" key="4">
    <source>
        <dbReference type="Google" id="ProtNLM"/>
    </source>
</evidence>
<evidence type="ECO:0000256" key="1">
    <source>
        <dbReference type="SAM" id="MobiDB-lite"/>
    </source>
</evidence>
<proteinExistence type="predicted"/>
<evidence type="ECO:0000313" key="3">
    <source>
        <dbReference type="Proteomes" id="UP000355283"/>
    </source>
</evidence>
<comment type="caution">
    <text evidence="2">The sequence shown here is derived from an EMBL/GenBank/DDBJ whole genome shotgun (WGS) entry which is preliminary data.</text>
</comment>
<feature type="compositionally biased region" description="Low complexity" evidence="1">
    <location>
        <begin position="252"/>
        <end position="310"/>
    </location>
</feature>
<evidence type="ECO:0000313" key="2">
    <source>
        <dbReference type="EMBL" id="TFJ82491.1"/>
    </source>
</evidence>
<gene>
    <name evidence="2" type="ORF">NSK_006197</name>
</gene>
<organism evidence="2 3">
    <name type="scientific">Nannochloropsis salina CCMP1776</name>
    <dbReference type="NCBI Taxonomy" id="1027361"/>
    <lineage>
        <taxon>Eukaryota</taxon>
        <taxon>Sar</taxon>
        <taxon>Stramenopiles</taxon>
        <taxon>Ochrophyta</taxon>
        <taxon>Eustigmatophyceae</taxon>
        <taxon>Eustigmatales</taxon>
        <taxon>Monodopsidaceae</taxon>
        <taxon>Microchloropsis</taxon>
        <taxon>Microchloropsis salina</taxon>
    </lineage>
</organism>
<dbReference type="PANTHER" id="PTHR35580:SF1">
    <property type="entry name" value="PHYTASE-LIKE DOMAIN-CONTAINING PROTEIN"/>
    <property type="match status" value="1"/>
</dbReference>
<dbReference type="AlphaFoldDB" id="A0A4D9CTD3"/>
<dbReference type="EMBL" id="SDOX01000102">
    <property type="protein sequence ID" value="TFJ82491.1"/>
    <property type="molecule type" value="Genomic_DNA"/>
</dbReference>
<dbReference type="Proteomes" id="UP000355283">
    <property type="component" value="Unassembled WGS sequence"/>
</dbReference>
<name>A0A4D9CTD3_9STRA</name>
<feature type="region of interest" description="Disordered" evidence="1">
    <location>
        <begin position="241"/>
        <end position="366"/>
    </location>
</feature>
<reference evidence="2 3" key="1">
    <citation type="submission" date="2019-01" db="EMBL/GenBank/DDBJ databases">
        <title>Nuclear Genome Assembly of the Microalgal Biofuel strain Nannochloropsis salina CCMP1776.</title>
        <authorList>
            <person name="Hovde B."/>
        </authorList>
    </citation>
    <scope>NUCLEOTIDE SEQUENCE [LARGE SCALE GENOMIC DNA]</scope>
    <source>
        <strain evidence="2 3">CCMP1776</strain>
    </source>
</reference>
<dbReference type="InterPro" id="IPR052918">
    <property type="entry name" value="Motility_Chemotaxis_Reg"/>
</dbReference>
<keyword evidence="3" id="KW-1185">Reference proteome</keyword>
<sequence>MELPKALSVLQTRTHPSPKAVADPTIVQNSDGTTAIYWTDISFYKTKPFKRTFQAKVAVDECAPDVLAITALAYLVNATDMTPYCVEPLGAPANVYVRYPRTKKAGLRKQASKGHATCSPTPAPTVDPATPFSLYAPGQRCVPSRLAPFEDRRLVDGIRQDVERDMMSKGQDGARALQSSSSISTPSECYTYCSLNGDVPAPFFFSWNTVSSQCFCCSGDCILILDPNFNTYRAVVDEAAVPTSSPTPLPTASPTAAPTVSPTTSPTAAPTVAVPTSAATPLPTASPTAAPTVSPTTSPTAAPTVAVPTSAPTPLPTASPTAAPTVAVPTSAATPLPTASPTAAPTVSPTTSPTAAPTVSPTASATATPNTVSWVTSFGGDRLVVGQGIAVDASGSSYTTGYFRGSMTVGSTTLTGAGSRNVFMIKLDSSGSPTWATSFGGESIDEGLGIAVDASGSSYTTGYFRGSMTVGSTNLMTAGGTDVFMIKLDSSGSPMWATSFGGDDSDLGQGIAVDASGSSYTTGYFQGSMTVGSTNLTAAGDTDVFMIKLDSSGSPTWATSFGGDSDSFVEGQGIAVDASGSSYTTGYFQGSMTVGSTNLTAAGNRDVFMIKLDS</sequence>
<protein>
    <recommendedName>
        <fullName evidence="4">Bulb-type lectin domain-containing protein</fullName>
    </recommendedName>
</protein>
<accession>A0A4D9CTD3</accession>
<feature type="compositionally biased region" description="Low complexity" evidence="1">
    <location>
        <begin position="318"/>
        <end position="366"/>
    </location>
</feature>
<dbReference type="PANTHER" id="PTHR35580">
    <property type="entry name" value="CELL SURFACE GLYCOPROTEIN (S-LAYER PROTEIN)-LIKE PROTEIN"/>
    <property type="match status" value="1"/>
</dbReference>